<dbReference type="STRING" id="283786.SAMN04487990_10638"/>
<evidence type="ECO:0000313" key="1">
    <source>
        <dbReference type="EMBL" id="SEA06234.1"/>
    </source>
</evidence>
<dbReference type="Proteomes" id="UP000198846">
    <property type="component" value="Unassembled WGS sequence"/>
</dbReference>
<evidence type="ECO:0000313" key="2">
    <source>
        <dbReference type="Proteomes" id="UP000198846"/>
    </source>
</evidence>
<dbReference type="RefSeq" id="WP_092133180.1">
    <property type="nucleotide sequence ID" value="NZ_FNQK01000006.1"/>
</dbReference>
<protein>
    <recommendedName>
        <fullName evidence="3">DUF3124 domain-containing protein</fullName>
    </recommendedName>
</protein>
<gene>
    <name evidence="1" type="ORF">SAMN04487990_10638</name>
</gene>
<dbReference type="AlphaFoldDB" id="A0A1H3Y5W8"/>
<sequence>MKRLLLVFSICILFVSCNNKTNVSSIDPINWNKRAIPLPKTDSLINGKTYLSVYSEIYGLTEHRTQNLTATVSIRNINPKDTLYINKAQYFNTNGEPTRTYFSKTVFVKPLETIEIIIDERDKEGGTGANFIFDWSKTREDIHDPFFEAVMISTSSQQGISFTTQGIKI</sequence>
<dbReference type="Pfam" id="PF11322">
    <property type="entry name" value="DUF3124"/>
    <property type="match status" value="1"/>
</dbReference>
<proteinExistence type="predicted"/>
<keyword evidence="2" id="KW-1185">Reference proteome</keyword>
<dbReference type="OrthoDB" id="283474at2"/>
<organism evidence="1 2">
    <name type="scientific">Bizionia paragorgiae</name>
    <dbReference type="NCBI Taxonomy" id="283786"/>
    <lineage>
        <taxon>Bacteria</taxon>
        <taxon>Pseudomonadati</taxon>
        <taxon>Bacteroidota</taxon>
        <taxon>Flavobacteriia</taxon>
        <taxon>Flavobacteriales</taxon>
        <taxon>Flavobacteriaceae</taxon>
        <taxon>Bizionia</taxon>
    </lineage>
</organism>
<name>A0A1H3Y5W8_BIZPA</name>
<evidence type="ECO:0008006" key="3">
    <source>
        <dbReference type="Google" id="ProtNLM"/>
    </source>
</evidence>
<reference evidence="1 2" key="1">
    <citation type="submission" date="2016-10" db="EMBL/GenBank/DDBJ databases">
        <authorList>
            <person name="de Groot N.N."/>
        </authorList>
    </citation>
    <scope>NUCLEOTIDE SEQUENCE [LARGE SCALE GENOMIC DNA]</scope>
    <source>
        <strain evidence="1 2">DSM 23842</strain>
    </source>
</reference>
<accession>A0A1H3Y5W8</accession>
<dbReference type="InterPro" id="IPR021471">
    <property type="entry name" value="DUF3124"/>
</dbReference>
<dbReference type="PROSITE" id="PS51257">
    <property type="entry name" value="PROKAR_LIPOPROTEIN"/>
    <property type="match status" value="1"/>
</dbReference>
<dbReference type="EMBL" id="FNQK01000006">
    <property type="protein sequence ID" value="SEA06234.1"/>
    <property type="molecule type" value="Genomic_DNA"/>
</dbReference>